<accession>A0A1G8GQN9</accession>
<feature type="modified residue" description="N6-(pyridoxal phosphate)lysine" evidence="6">
    <location>
        <position position="47"/>
    </location>
</feature>
<dbReference type="GO" id="GO:0009089">
    <property type="term" value="P:lysine biosynthetic process via diaminopimelate"/>
    <property type="evidence" value="ECO:0007669"/>
    <property type="project" value="UniProtKB-UniRule"/>
</dbReference>
<evidence type="ECO:0000256" key="4">
    <source>
        <dbReference type="ARBA" id="ARBA00023239"/>
    </source>
</evidence>
<dbReference type="PROSITE" id="PS00879">
    <property type="entry name" value="ODR_DC_2_2"/>
    <property type="match status" value="1"/>
</dbReference>
<keyword evidence="7" id="KW-0457">Lysine biosynthesis</keyword>
<proteinExistence type="predicted"/>
<dbReference type="PRINTS" id="PR01181">
    <property type="entry name" value="DAPDCRBXLASE"/>
</dbReference>
<keyword evidence="3 6" id="KW-0663">Pyridoxal phosphate</keyword>
<protein>
    <recommendedName>
        <fullName evidence="5 7">Diaminopimelate decarboxylase</fullName>
        <ecNumber evidence="5 7">4.1.1.20</ecNumber>
    </recommendedName>
</protein>
<dbReference type="AlphaFoldDB" id="A0A1G8GQN9"/>
<dbReference type="InterPro" id="IPR000183">
    <property type="entry name" value="Orn/DAP/Arg_de-COase"/>
</dbReference>
<feature type="domain" description="Orn/DAP/Arg decarboxylase 2 N-terminal" evidence="8">
    <location>
        <begin position="32"/>
        <end position="271"/>
    </location>
</feature>
<comment type="catalytic activity">
    <reaction evidence="7">
        <text>meso-2,6-diaminopimelate + H(+) = L-lysine + CO2</text>
        <dbReference type="Rhea" id="RHEA:15101"/>
        <dbReference type="ChEBI" id="CHEBI:15378"/>
        <dbReference type="ChEBI" id="CHEBI:16526"/>
        <dbReference type="ChEBI" id="CHEBI:32551"/>
        <dbReference type="ChEBI" id="CHEBI:57791"/>
        <dbReference type="EC" id="4.1.1.20"/>
    </reaction>
</comment>
<keyword evidence="2 7" id="KW-0210">Decarboxylase</keyword>
<evidence type="ECO:0000256" key="2">
    <source>
        <dbReference type="ARBA" id="ARBA00022793"/>
    </source>
</evidence>
<evidence type="ECO:0000313" key="9">
    <source>
        <dbReference type="EMBL" id="SDH96704.1"/>
    </source>
</evidence>
<dbReference type="InterPro" id="IPR022653">
    <property type="entry name" value="De-COase2_pyr-phos_BS"/>
</dbReference>
<evidence type="ECO:0000256" key="7">
    <source>
        <dbReference type="RuleBase" id="RU003738"/>
    </source>
</evidence>
<keyword evidence="10" id="KW-1185">Reference proteome</keyword>
<feature type="active site" description="Proton donor" evidence="6">
    <location>
        <position position="339"/>
    </location>
</feature>
<keyword evidence="7" id="KW-0028">Amino-acid biosynthesis</keyword>
<evidence type="ECO:0000256" key="6">
    <source>
        <dbReference type="PIRSR" id="PIRSR600183-50"/>
    </source>
</evidence>
<dbReference type="InterPro" id="IPR022657">
    <property type="entry name" value="De-COase2_CS"/>
</dbReference>
<name>A0A1G8GQN9_9FLAO</name>
<dbReference type="Pfam" id="PF02784">
    <property type="entry name" value="Orn_Arg_deC_N"/>
    <property type="match status" value="1"/>
</dbReference>
<dbReference type="InterPro" id="IPR022644">
    <property type="entry name" value="De-COase2_N"/>
</dbReference>
<dbReference type="UniPathway" id="UPA00034">
    <property type="reaction ID" value="UER00027"/>
</dbReference>
<dbReference type="PROSITE" id="PS00878">
    <property type="entry name" value="ODR_DC_2_1"/>
    <property type="match status" value="1"/>
</dbReference>
<dbReference type="InterPro" id="IPR002986">
    <property type="entry name" value="DAP_deCOOHase_LysA"/>
</dbReference>
<gene>
    <name evidence="9" type="ORF">SAMN05421818_13110</name>
</gene>
<comment type="cofactor">
    <cofactor evidence="1 6 7">
        <name>pyridoxal 5'-phosphate</name>
        <dbReference type="ChEBI" id="CHEBI:597326"/>
    </cofactor>
</comment>
<dbReference type="PRINTS" id="PR01179">
    <property type="entry name" value="ODADCRBXLASE"/>
</dbReference>
<dbReference type="STRING" id="702745.SAMN05421818_13110"/>
<evidence type="ECO:0000256" key="5">
    <source>
        <dbReference type="NCBIfam" id="TIGR01048"/>
    </source>
</evidence>
<dbReference type="EMBL" id="FNDQ01000031">
    <property type="protein sequence ID" value="SDH96704.1"/>
    <property type="molecule type" value="Genomic_DNA"/>
</dbReference>
<dbReference type="InterPro" id="IPR029066">
    <property type="entry name" value="PLP-binding_barrel"/>
</dbReference>
<evidence type="ECO:0000259" key="8">
    <source>
        <dbReference type="Pfam" id="PF02784"/>
    </source>
</evidence>
<dbReference type="NCBIfam" id="TIGR01048">
    <property type="entry name" value="lysA"/>
    <property type="match status" value="1"/>
</dbReference>
<dbReference type="SUPFAM" id="SSF51419">
    <property type="entry name" value="PLP-binding barrel"/>
    <property type="match status" value="1"/>
</dbReference>
<dbReference type="PANTHER" id="PTHR43727">
    <property type="entry name" value="DIAMINOPIMELATE DECARBOXYLASE"/>
    <property type="match status" value="1"/>
</dbReference>
<evidence type="ECO:0000256" key="1">
    <source>
        <dbReference type="ARBA" id="ARBA00001933"/>
    </source>
</evidence>
<dbReference type="GO" id="GO:0008836">
    <property type="term" value="F:diaminopimelate decarboxylase activity"/>
    <property type="evidence" value="ECO:0007669"/>
    <property type="project" value="UniProtKB-UniRule"/>
</dbReference>
<dbReference type="InterPro" id="IPR009006">
    <property type="entry name" value="Ala_racemase/Decarboxylase_C"/>
</dbReference>
<dbReference type="PANTHER" id="PTHR43727:SF2">
    <property type="entry name" value="GROUP IV DECARBOXYLASE"/>
    <property type="match status" value="1"/>
</dbReference>
<evidence type="ECO:0000256" key="3">
    <source>
        <dbReference type="ARBA" id="ARBA00022898"/>
    </source>
</evidence>
<evidence type="ECO:0000313" key="10">
    <source>
        <dbReference type="Proteomes" id="UP000243588"/>
    </source>
</evidence>
<dbReference type="EC" id="4.1.1.20" evidence="5 7"/>
<dbReference type="CDD" id="cd06828">
    <property type="entry name" value="PLPDE_III_DapDC"/>
    <property type="match status" value="1"/>
</dbReference>
<dbReference type="Gene3D" id="3.20.20.10">
    <property type="entry name" value="Alanine racemase"/>
    <property type="match status" value="1"/>
</dbReference>
<dbReference type="Proteomes" id="UP000243588">
    <property type="component" value="Unassembled WGS sequence"/>
</dbReference>
<keyword evidence="4 7" id="KW-0456">Lyase</keyword>
<reference evidence="10" key="1">
    <citation type="submission" date="2016-10" db="EMBL/GenBank/DDBJ databases">
        <authorList>
            <person name="Varghese N."/>
            <person name="Submissions S."/>
        </authorList>
    </citation>
    <scope>NUCLEOTIDE SEQUENCE [LARGE SCALE GENOMIC DNA]</scope>
    <source>
        <strain evidence="10">DSM 23313</strain>
    </source>
</reference>
<dbReference type="SUPFAM" id="SSF50621">
    <property type="entry name" value="Alanine racemase C-terminal domain-like"/>
    <property type="match status" value="1"/>
</dbReference>
<dbReference type="RefSeq" id="WP_090410358.1">
    <property type="nucleotide sequence ID" value="NZ_FNDQ01000031.1"/>
</dbReference>
<comment type="pathway">
    <text evidence="7">Amino-acid biosynthesis; L-lysine biosynthesis via DAP pathway; L-lysine from DL-2,6-diaminopimelate: step 1/1.</text>
</comment>
<dbReference type="Gene3D" id="2.40.37.10">
    <property type="entry name" value="Lyase, Ornithine Decarboxylase, Chain A, domain 1"/>
    <property type="match status" value="1"/>
</dbReference>
<dbReference type="FunFam" id="3.20.20.10:FF:000003">
    <property type="entry name" value="Diaminopimelate decarboxylase"/>
    <property type="match status" value="1"/>
</dbReference>
<organism evidence="9 10">
    <name type="scientific">Myroides phaeus</name>
    <dbReference type="NCBI Taxonomy" id="702745"/>
    <lineage>
        <taxon>Bacteria</taxon>
        <taxon>Pseudomonadati</taxon>
        <taxon>Bacteroidota</taxon>
        <taxon>Flavobacteriia</taxon>
        <taxon>Flavobacteriales</taxon>
        <taxon>Flavobacteriaceae</taxon>
        <taxon>Myroides</taxon>
    </lineage>
</organism>
<sequence>MTKEIISKLAGENTPLYYYNLPLLRETISVAKNAADRYGYHIHYAIKANNNPRVLQEISKFGLGADCVSGYEIERAIDNGFKAEEVVFAGVGKTDREILTGLQNGILSFNVESVEELRVIGDLAKEHQLVGRIALRINPNVDAKTHHYITTGLDENKFGIMMHQLQTCVDIISENSFLELIGLHFHVGSQITDLNVYKRLCIKVNEWNTWFYERGYHIPILNLGGGLGINYAEPDEEAIVNFSNFFYLFHEFLDLRENQQVHFELGRSLVANCGTLVSRVLYIKEGIKKNFAILDAGMTELLRPALYQAYHKVELLSDKFIEQEEGKEVTKYDVVGPICESSDCFGKDVLLPKLQRGDLIGIRSAGAYGEVMSSRYNLRQELSYFFKE</sequence>